<dbReference type="InterPro" id="IPR010982">
    <property type="entry name" value="Lambda_DNA-bd_dom_sf"/>
</dbReference>
<dbReference type="CDD" id="cd00093">
    <property type="entry name" value="HTH_XRE"/>
    <property type="match status" value="1"/>
</dbReference>
<organism evidence="2 3">
    <name type="scientific">Nocardioides plantarum</name>
    <dbReference type="NCBI Taxonomy" id="29299"/>
    <lineage>
        <taxon>Bacteria</taxon>
        <taxon>Bacillati</taxon>
        <taxon>Actinomycetota</taxon>
        <taxon>Actinomycetes</taxon>
        <taxon>Propionibacteriales</taxon>
        <taxon>Nocardioidaceae</taxon>
        <taxon>Nocardioides</taxon>
    </lineage>
</organism>
<dbReference type="EMBL" id="JBHMDG010000024">
    <property type="protein sequence ID" value="MFB9314739.1"/>
    <property type="molecule type" value="Genomic_DNA"/>
</dbReference>
<evidence type="ECO:0000259" key="1">
    <source>
        <dbReference type="PROSITE" id="PS50943"/>
    </source>
</evidence>
<reference evidence="2 3" key="1">
    <citation type="submission" date="2024-09" db="EMBL/GenBank/DDBJ databases">
        <authorList>
            <person name="Sun Q."/>
            <person name="Mori K."/>
        </authorList>
    </citation>
    <scope>NUCLEOTIDE SEQUENCE [LARGE SCALE GENOMIC DNA]</scope>
    <source>
        <strain evidence="2 3">JCM 9626</strain>
    </source>
</reference>
<evidence type="ECO:0000313" key="3">
    <source>
        <dbReference type="Proteomes" id="UP001589750"/>
    </source>
</evidence>
<dbReference type="Gene3D" id="1.10.260.40">
    <property type="entry name" value="lambda repressor-like DNA-binding domains"/>
    <property type="match status" value="1"/>
</dbReference>
<dbReference type="PANTHER" id="PTHR47691">
    <property type="entry name" value="REGULATOR-RELATED"/>
    <property type="match status" value="1"/>
</dbReference>
<dbReference type="SUPFAM" id="SSF47413">
    <property type="entry name" value="lambda repressor-like DNA-binding domains"/>
    <property type="match status" value="1"/>
</dbReference>
<dbReference type="SUPFAM" id="SSF48452">
    <property type="entry name" value="TPR-like"/>
    <property type="match status" value="3"/>
</dbReference>
<dbReference type="PANTHER" id="PTHR47691:SF3">
    <property type="entry name" value="HTH-TYPE TRANSCRIPTIONAL REGULATOR RV0890C-RELATED"/>
    <property type="match status" value="1"/>
</dbReference>
<protein>
    <submittedName>
        <fullName evidence="2">Helix-turn-helix domain-containing protein</fullName>
    </submittedName>
</protein>
<dbReference type="InterPro" id="IPR011990">
    <property type="entry name" value="TPR-like_helical_dom_sf"/>
</dbReference>
<gene>
    <name evidence="2" type="ORF">ACFFRI_16905</name>
</gene>
<feature type="domain" description="HTH cro/C1-type" evidence="1">
    <location>
        <begin position="30"/>
        <end position="83"/>
    </location>
</feature>
<dbReference type="Pfam" id="PF01381">
    <property type="entry name" value="HTH_3"/>
    <property type="match status" value="1"/>
</dbReference>
<sequence>METTREPAQVTPDLRVRAKNIDAALVGGRIKLARQRAGLTQGEAAGDQMSTAYISRIEAGQRRASAELLVALANRLGCDPEELLAPDEDVAAREHAARLTLELDYAELDLRTGQAASALARLDALLDEGDVPAELAAKARFLRGQALESNGQLAAAIKVFEDLLIASTDGLFLIRTLLALSRCYREEGDLARACEIGDRAAGLVSASDLEGTAEGIQLAVTVAAAHFERGDVNFALRMCERAVASAELLESPIARASAYWNSSIVHQRQGNVADALPLAQRAVALLEQTHDARSMARLRSQLGLLQLALDPPEVEGASLNFDRAREEMKFNDASPYDTGRNELGRARCRLLVGDVEEAERLAEDCFESMRENNLMLSAQALTVLGQIAIARDDTERAVGHFRRALVVLDGVGADREAAQLWFELANLLRERGAIEEAMEAFRRAGASTGLMPSSIPLTVRATPRSG</sequence>
<evidence type="ECO:0000313" key="2">
    <source>
        <dbReference type="EMBL" id="MFB9314739.1"/>
    </source>
</evidence>
<dbReference type="InterPro" id="IPR001387">
    <property type="entry name" value="Cro/C1-type_HTH"/>
</dbReference>
<dbReference type="InterPro" id="IPR019734">
    <property type="entry name" value="TPR_rpt"/>
</dbReference>
<name>A0ABV5KGG2_9ACTN</name>
<dbReference type="SMART" id="SM00028">
    <property type="entry name" value="TPR"/>
    <property type="match status" value="4"/>
</dbReference>
<accession>A0ABV5KGG2</accession>
<dbReference type="PROSITE" id="PS50943">
    <property type="entry name" value="HTH_CROC1"/>
    <property type="match status" value="1"/>
</dbReference>
<keyword evidence="3" id="KW-1185">Reference proteome</keyword>
<comment type="caution">
    <text evidence="2">The sequence shown here is derived from an EMBL/GenBank/DDBJ whole genome shotgun (WGS) entry which is preliminary data.</text>
</comment>
<proteinExistence type="predicted"/>
<dbReference type="Pfam" id="PF13432">
    <property type="entry name" value="TPR_16"/>
    <property type="match status" value="2"/>
</dbReference>
<dbReference type="RefSeq" id="WP_170215437.1">
    <property type="nucleotide sequence ID" value="NZ_JBHMDG010000024.1"/>
</dbReference>
<dbReference type="Gene3D" id="1.25.40.10">
    <property type="entry name" value="Tetratricopeptide repeat domain"/>
    <property type="match status" value="3"/>
</dbReference>
<dbReference type="Proteomes" id="UP001589750">
    <property type="component" value="Unassembled WGS sequence"/>
</dbReference>
<dbReference type="SMART" id="SM00530">
    <property type="entry name" value="HTH_XRE"/>
    <property type="match status" value="1"/>
</dbReference>